<keyword evidence="1" id="KW-1133">Transmembrane helix</keyword>
<comment type="caution">
    <text evidence="2">The sequence shown here is derived from an EMBL/GenBank/DDBJ whole genome shotgun (WGS) entry which is preliminary data.</text>
</comment>
<accession>W6K3Y2</accession>
<dbReference type="EMBL" id="CAJA01000305">
    <property type="protein sequence ID" value="CCH74059.1"/>
    <property type="molecule type" value="Genomic_DNA"/>
</dbReference>
<dbReference type="Pfam" id="PF11222">
    <property type="entry name" value="DUF3017"/>
    <property type="match status" value="1"/>
</dbReference>
<feature type="transmembrane region" description="Helical" evidence="1">
    <location>
        <begin position="39"/>
        <end position="58"/>
    </location>
</feature>
<keyword evidence="1" id="KW-0472">Membrane</keyword>
<name>W6K3Y2_9MICO</name>
<proteinExistence type="predicted"/>
<evidence type="ECO:0000313" key="2">
    <source>
        <dbReference type="EMBL" id="CCH74059.1"/>
    </source>
</evidence>
<dbReference type="Proteomes" id="UP000035763">
    <property type="component" value="Unassembled WGS sequence"/>
</dbReference>
<dbReference type="AlphaFoldDB" id="W6K3Y2"/>
<reference evidence="2 3" key="1">
    <citation type="journal article" date="2013" name="ISME J.">
        <title>A metabolic model for members of the genus Tetrasphaera involved in enhanced biological phosphorus removal.</title>
        <authorList>
            <person name="Kristiansen R."/>
            <person name="Nguyen H.T.T."/>
            <person name="Saunders A.M."/>
            <person name="Nielsen J.L."/>
            <person name="Wimmer R."/>
            <person name="Le V.Q."/>
            <person name="McIlroy S.J."/>
            <person name="Petrovski S."/>
            <person name="Seviour R.J."/>
            <person name="Calteau A."/>
            <person name="Nielsen K.L."/>
            <person name="Nielsen P.H."/>
        </authorList>
    </citation>
    <scope>NUCLEOTIDE SEQUENCE [LARGE SCALE GENOMIC DNA]</scope>
    <source>
        <strain evidence="2 3">Ben110</strain>
    </source>
</reference>
<evidence type="ECO:0000313" key="3">
    <source>
        <dbReference type="Proteomes" id="UP000035763"/>
    </source>
</evidence>
<organism evidence="2 3">
    <name type="scientific">Nostocoides australiense Ben110</name>
    <dbReference type="NCBI Taxonomy" id="1193182"/>
    <lineage>
        <taxon>Bacteria</taxon>
        <taxon>Bacillati</taxon>
        <taxon>Actinomycetota</taxon>
        <taxon>Actinomycetes</taxon>
        <taxon>Micrococcales</taxon>
        <taxon>Intrasporangiaceae</taxon>
        <taxon>Nostocoides</taxon>
    </lineage>
</organism>
<evidence type="ECO:0008006" key="4">
    <source>
        <dbReference type="Google" id="ProtNLM"/>
    </source>
</evidence>
<gene>
    <name evidence="2" type="ORF">BN11_3730003</name>
</gene>
<sequence length="62" mass="6324">MLRATVTLGAACLLGAGLRLVLPARRAGGLITRGRPFDVLALLVLGAALLAAGFALDLRARV</sequence>
<dbReference type="InterPro" id="IPR021385">
    <property type="entry name" value="DUF3017"/>
</dbReference>
<keyword evidence="1" id="KW-0812">Transmembrane</keyword>
<evidence type="ECO:0000256" key="1">
    <source>
        <dbReference type="SAM" id="Phobius"/>
    </source>
</evidence>
<keyword evidence="3" id="KW-1185">Reference proteome</keyword>
<protein>
    <recommendedName>
        <fullName evidence="4">DUF3017 domain-containing protein</fullName>
    </recommendedName>
</protein>